<dbReference type="EMBL" id="UINC01022437">
    <property type="protein sequence ID" value="SVA92032.1"/>
    <property type="molecule type" value="Genomic_DNA"/>
</dbReference>
<organism evidence="3">
    <name type="scientific">marine metagenome</name>
    <dbReference type="NCBI Taxonomy" id="408172"/>
    <lineage>
        <taxon>unclassified sequences</taxon>
        <taxon>metagenomes</taxon>
        <taxon>ecological metagenomes</taxon>
    </lineage>
</organism>
<dbReference type="PANTHER" id="PTHR13847">
    <property type="entry name" value="SARCOSINE DEHYDROGENASE-RELATED"/>
    <property type="match status" value="1"/>
</dbReference>
<dbReference type="AlphaFoldDB" id="A0A381ZT23"/>
<feature type="non-terminal residue" evidence="3">
    <location>
        <position position="128"/>
    </location>
</feature>
<evidence type="ECO:0000259" key="2">
    <source>
        <dbReference type="Pfam" id="PF01266"/>
    </source>
</evidence>
<dbReference type="GO" id="GO:0055130">
    <property type="term" value="P:D-alanine catabolic process"/>
    <property type="evidence" value="ECO:0007669"/>
    <property type="project" value="TreeGrafter"/>
</dbReference>
<dbReference type="GO" id="GO:0008718">
    <property type="term" value="F:D-amino-acid dehydrogenase activity"/>
    <property type="evidence" value="ECO:0007669"/>
    <property type="project" value="TreeGrafter"/>
</dbReference>
<evidence type="ECO:0000256" key="1">
    <source>
        <dbReference type="ARBA" id="ARBA00009410"/>
    </source>
</evidence>
<dbReference type="InterPro" id="IPR036188">
    <property type="entry name" value="FAD/NAD-bd_sf"/>
</dbReference>
<sequence length="128" mass="13894">MDCTADVVVIGAGIAGTATAYYLAKGGSKVIVCEKGEIAGEQSSRNWGFVRQQGRDPVEIPLMMESNKIWRGLERELNADLEWLSAGNMVTFSNAEEGAAWEGWRQTAAEFGLDAKILTRDEAEAVIP</sequence>
<protein>
    <recommendedName>
        <fullName evidence="2">FAD dependent oxidoreductase domain-containing protein</fullName>
    </recommendedName>
</protein>
<dbReference type="Pfam" id="PF01266">
    <property type="entry name" value="DAO"/>
    <property type="match status" value="1"/>
</dbReference>
<reference evidence="3" key="1">
    <citation type="submission" date="2018-05" db="EMBL/GenBank/DDBJ databases">
        <authorList>
            <person name="Lanie J.A."/>
            <person name="Ng W.-L."/>
            <person name="Kazmierczak K.M."/>
            <person name="Andrzejewski T.M."/>
            <person name="Davidsen T.M."/>
            <person name="Wayne K.J."/>
            <person name="Tettelin H."/>
            <person name="Glass J.I."/>
            <person name="Rusch D."/>
            <person name="Podicherti R."/>
            <person name="Tsui H.-C.T."/>
            <person name="Winkler M.E."/>
        </authorList>
    </citation>
    <scope>NUCLEOTIDE SEQUENCE</scope>
</reference>
<comment type="similarity">
    <text evidence="1">Belongs to the DadA oxidoreductase family.</text>
</comment>
<dbReference type="GO" id="GO:0005886">
    <property type="term" value="C:plasma membrane"/>
    <property type="evidence" value="ECO:0007669"/>
    <property type="project" value="TreeGrafter"/>
</dbReference>
<evidence type="ECO:0000313" key="3">
    <source>
        <dbReference type="EMBL" id="SVA92032.1"/>
    </source>
</evidence>
<dbReference type="GO" id="GO:0005737">
    <property type="term" value="C:cytoplasm"/>
    <property type="evidence" value="ECO:0007669"/>
    <property type="project" value="TreeGrafter"/>
</dbReference>
<gene>
    <name evidence="3" type="ORF">METZ01_LOCUS144886</name>
</gene>
<accession>A0A381ZT23</accession>
<dbReference type="Gene3D" id="3.50.50.60">
    <property type="entry name" value="FAD/NAD(P)-binding domain"/>
    <property type="match status" value="1"/>
</dbReference>
<proteinExistence type="inferred from homology"/>
<dbReference type="SUPFAM" id="SSF51905">
    <property type="entry name" value="FAD/NAD(P)-binding domain"/>
    <property type="match status" value="1"/>
</dbReference>
<dbReference type="PANTHER" id="PTHR13847:SF280">
    <property type="entry name" value="D-AMINO ACID DEHYDROGENASE"/>
    <property type="match status" value="1"/>
</dbReference>
<name>A0A381ZT23_9ZZZZ</name>
<dbReference type="InterPro" id="IPR006076">
    <property type="entry name" value="FAD-dep_OxRdtase"/>
</dbReference>
<feature type="domain" description="FAD dependent oxidoreductase" evidence="2">
    <location>
        <begin position="6"/>
        <end position="128"/>
    </location>
</feature>